<dbReference type="RefSeq" id="XP_007676814.1">
    <property type="nucleotide sequence ID" value="XM_007678624.1"/>
</dbReference>
<dbReference type="AlphaFoldDB" id="M2MGS3"/>
<dbReference type="GeneID" id="19112463"/>
<feature type="non-terminal residue" evidence="2">
    <location>
        <position position="56"/>
    </location>
</feature>
<feature type="region of interest" description="Disordered" evidence="1">
    <location>
        <begin position="1"/>
        <end position="21"/>
    </location>
</feature>
<proteinExistence type="predicted"/>
<dbReference type="EMBL" id="KB445556">
    <property type="protein sequence ID" value="EMC95841.1"/>
    <property type="molecule type" value="Genomic_DNA"/>
</dbReference>
<dbReference type="Proteomes" id="UP000011761">
    <property type="component" value="Unassembled WGS sequence"/>
</dbReference>
<name>M2MGS3_BAUPA</name>
<dbReference type="KEGG" id="bcom:BAUCODRAFT_34610"/>
<gene>
    <name evidence="2" type="ORF">BAUCODRAFT_34610</name>
</gene>
<protein>
    <submittedName>
        <fullName evidence="2">Uncharacterized protein</fullName>
    </submittedName>
</protein>
<evidence type="ECO:0000313" key="3">
    <source>
        <dbReference type="Proteomes" id="UP000011761"/>
    </source>
</evidence>
<evidence type="ECO:0000256" key="1">
    <source>
        <dbReference type="SAM" id="MobiDB-lite"/>
    </source>
</evidence>
<accession>M2MGS3</accession>
<evidence type="ECO:0000313" key="2">
    <source>
        <dbReference type="EMBL" id="EMC95841.1"/>
    </source>
</evidence>
<dbReference type="HOGENOM" id="CLU_3037806_0_0_1"/>
<reference evidence="2 3" key="1">
    <citation type="journal article" date="2012" name="PLoS Pathog.">
        <title>Diverse lifestyles and strategies of plant pathogenesis encoded in the genomes of eighteen Dothideomycetes fungi.</title>
        <authorList>
            <person name="Ohm R.A."/>
            <person name="Feau N."/>
            <person name="Henrissat B."/>
            <person name="Schoch C.L."/>
            <person name="Horwitz B.A."/>
            <person name="Barry K.W."/>
            <person name="Condon B.J."/>
            <person name="Copeland A.C."/>
            <person name="Dhillon B."/>
            <person name="Glaser F."/>
            <person name="Hesse C.N."/>
            <person name="Kosti I."/>
            <person name="LaButti K."/>
            <person name="Lindquist E.A."/>
            <person name="Lucas S."/>
            <person name="Salamov A.A."/>
            <person name="Bradshaw R.E."/>
            <person name="Ciuffetti L."/>
            <person name="Hamelin R.C."/>
            <person name="Kema G.H.J."/>
            <person name="Lawrence C."/>
            <person name="Scott J.A."/>
            <person name="Spatafora J.W."/>
            <person name="Turgeon B.G."/>
            <person name="de Wit P.J.G.M."/>
            <person name="Zhong S."/>
            <person name="Goodwin S.B."/>
            <person name="Grigoriev I.V."/>
        </authorList>
    </citation>
    <scope>NUCLEOTIDE SEQUENCE [LARGE SCALE GENOMIC DNA]</scope>
    <source>
        <strain evidence="2 3">UAMH 10762</strain>
    </source>
</reference>
<organism evidence="2 3">
    <name type="scientific">Baudoinia panamericana (strain UAMH 10762)</name>
    <name type="common">Angels' share fungus</name>
    <name type="synonym">Baudoinia compniacensis (strain UAMH 10762)</name>
    <dbReference type="NCBI Taxonomy" id="717646"/>
    <lineage>
        <taxon>Eukaryota</taxon>
        <taxon>Fungi</taxon>
        <taxon>Dikarya</taxon>
        <taxon>Ascomycota</taxon>
        <taxon>Pezizomycotina</taxon>
        <taxon>Dothideomycetes</taxon>
        <taxon>Dothideomycetidae</taxon>
        <taxon>Mycosphaerellales</taxon>
        <taxon>Teratosphaeriaceae</taxon>
        <taxon>Baudoinia</taxon>
    </lineage>
</organism>
<sequence>MTKHSGQSPWTCCSSNSSVSPRCQPVDSYAAACLKHVKLVKPLTLSARRPENGRLG</sequence>
<keyword evidence="3" id="KW-1185">Reference proteome</keyword>